<dbReference type="GO" id="GO:0050660">
    <property type="term" value="F:flavin adenine dinucleotide binding"/>
    <property type="evidence" value="ECO:0007669"/>
    <property type="project" value="InterPro"/>
</dbReference>
<dbReference type="SUPFAM" id="SSF56176">
    <property type="entry name" value="FAD-binding/transporter-associated domain-like"/>
    <property type="match status" value="1"/>
</dbReference>
<evidence type="ECO:0000313" key="2">
    <source>
        <dbReference type="EMBL" id="QDP96422.1"/>
    </source>
</evidence>
<dbReference type="Gene3D" id="3.30.465.10">
    <property type="match status" value="1"/>
</dbReference>
<proteinExistence type="predicted"/>
<feature type="compositionally biased region" description="Low complexity" evidence="1">
    <location>
        <begin position="137"/>
        <end position="153"/>
    </location>
</feature>
<feature type="region of interest" description="Disordered" evidence="1">
    <location>
        <begin position="106"/>
        <end position="167"/>
    </location>
</feature>
<evidence type="ECO:0000256" key="1">
    <source>
        <dbReference type="SAM" id="MobiDB-lite"/>
    </source>
</evidence>
<organism evidence="2 3">
    <name type="scientific">Microlunatus elymi</name>
    <dbReference type="NCBI Taxonomy" id="2596828"/>
    <lineage>
        <taxon>Bacteria</taxon>
        <taxon>Bacillati</taxon>
        <taxon>Actinomycetota</taxon>
        <taxon>Actinomycetes</taxon>
        <taxon>Propionibacteriales</taxon>
        <taxon>Propionibacteriaceae</taxon>
        <taxon>Microlunatus</taxon>
    </lineage>
</organism>
<sequence>MSPSSRSMRTCCVHKGPLASSHDHPAVDLDPTRLDPAAVGFQLLAAVGYAADRVRAVELVTPDGRMRRVTADHDAELFWALRGLGTPLQDTVTELPYAASDRVFAEPDRPHAYPPASRTRPRRMPTIGSPPSTAPFSTRGGRRSSAAASTSASIRYGPTRSQKPTSTAMWRGCRYYGTRSIRIG</sequence>
<dbReference type="Proteomes" id="UP000319263">
    <property type="component" value="Chromosome"/>
</dbReference>
<accession>A0A516PZ49</accession>
<dbReference type="EMBL" id="CP041692">
    <property type="protein sequence ID" value="QDP96422.1"/>
    <property type="molecule type" value="Genomic_DNA"/>
</dbReference>
<protein>
    <submittedName>
        <fullName evidence="2">Uncharacterized protein</fullName>
    </submittedName>
</protein>
<reference evidence="2 3" key="1">
    <citation type="submission" date="2019-07" db="EMBL/GenBank/DDBJ databases">
        <title>Microlunatus dokdonensis sp. nov. isolated from the rhizospheric soil of the wild plant Elymus tsukushiensis.</title>
        <authorList>
            <person name="Ghim S.-Y."/>
            <person name="Hwang Y.-J."/>
            <person name="Son J.-S."/>
            <person name="Shin J.-H."/>
        </authorList>
    </citation>
    <scope>NUCLEOTIDE SEQUENCE [LARGE SCALE GENOMIC DNA]</scope>
    <source>
        <strain evidence="2 3">KUDC0627</strain>
    </source>
</reference>
<dbReference type="InterPro" id="IPR016169">
    <property type="entry name" value="FAD-bd_PCMH_sub2"/>
</dbReference>
<keyword evidence="3" id="KW-1185">Reference proteome</keyword>
<gene>
    <name evidence="2" type="ORF">FOE78_11365</name>
</gene>
<dbReference type="InterPro" id="IPR036318">
    <property type="entry name" value="FAD-bd_PCMH-like_sf"/>
</dbReference>
<evidence type="ECO:0000313" key="3">
    <source>
        <dbReference type="Proteomes" id="UP000319263"/>
    </source>
</evidence>
<name>A0A516PZ49_9ACTN</name>
<dbReference type="OrthoDB" id="5169292at2"/>
<dbReference type="KEGG" id="mik:FOE78_11365"/>
<dbReference type="AlphaFoldDB" id="A0A516PZ49"/>